<evidence type="ECO:0008006" key="5">
    <source>
        <dbReference type="Google" id="ProtNLM"/>
    </source>
</evidence>
<gene>
    <name evidence="3" type="ORF">OIDMADRAFT_32948</name>
</gene>
<dbReference type="OrthoDB" id="2507140at2759"/>
<sequence length="183" mass="18322">MRSFVGLTLLAWSVGLVAADTTTVVAPVATSGSCAAQDVLDACLSLEKPQLAACATDDWDCMCTQANNVLTCYNDCPSDSGAFGAQQVKISYCNAASAYGTAASTVAQSTSMAVQSSAAPLSTDPAETSSSSSPLSPSRSSSFSAAAPTSSSAKTETGAATGLFVELSAGSHARGVQDGRRVN</sequence>
<dbReference type="EMBL" id="KN832884">
    <property type="protein sequence ID" value="KIM96277.1"/>
    <property type="molecule type" value="Genomic_DNA"/>
</dbReference>
<reference evidence="4" key="2">
    <citation type="submission" date="2015-01" db="EMBL/GenBank/DDBJ databases">
        <title>Evolutionary Origins and Diversification of the Mycorrhizal Mutualists.</title>
        <authorList>
            <consortium name="DOE Joint Genome Institute"/>
            <consortium name="Mycorrhizal Genomics Consortium"/>
            <person name="Kohler A."/>
            <person name="Kuo A."/>
            <person name="Nagy L.G."/>
            <person name="Floudas D."/>
            <person name="Copeland A."/>
            <person name="Barry K.W."/>
            <person name="Cichocki N."/>
            <person name="Veneault-Fourrey C."/>
            <person name="LaButti K."/>
            <person name="Lindquist E.A."/>
            <person name="Lipzen A."/>
            <person name="Lundell T."/>
            <person name="Morin E."/>
            <person name="Murat C."/>
            <person name="Riley R."/>
            <person name="Ohm R."/>
            <person name="Sun H."/>
            <person name="Tunlid A."/>
            <person name="Henrissat B."/>
            <person name="Grigoriev I.V."/>
            <person name="Hibbett D.S."/>
            <person name="Martin F."/>
        </authorList>
    </citation>
    <scope>NUCLEOTIDE SEQUENCE [LARGE SCALE GENOMIC DNA]</scope>
    <source>
        <strain evidence="4">Zn</strain>
    </source>
</reference>
<feature type="compositionally biased region" description="Low complexity" evidence="1">
    <location>
        <begin position="122"/>
        <end position="155"/>
    </location>
</feature>
<evidence type="ECO:0000313" key="3">
    <source>
        <dbReference type="EMBL" id="KIM96277.1"/>
    </source>
</evidence>
<evidence type="ECO:0000313" key="4">
    <source>
        <dbReference type="Proteomes" id="UP000054321"/>
    </source>
</evidence>
<dbReference type="HOGENOM" id="CLU_104756_2_0_1"/>
<feature type="region of interest" description="Disordered" evidence="1">
    <location>
        <begin position="118"/>
        <end position="155"/>
    </location>
</feature>
<accession>A0A0C3D2X8</accession>
<name>A0A0C3D2X8_OIDMZ</name>
<keyword evidence="2" id="KW-0732">Signal</keyword>
<reference evidence="3 4" key="1">
    <citation type="submission" date="2014-04" db="EMBL/GenBank/DDBJ databases">
        <authorList>
            <consortium name="DOE Joint Genome Institute"/>
            <person name="Kuo A."/>
            <person name="Martino E."/>
            <person name="Perotto S."/>
            <person name="Kohler A."/>
            <person name="Nagy L.G."/>
            <person name="Floudas D."/>
            <person name="Copeland A."/>
            <person name="Barry K.W."/>
            <person name="Cichocki N."/>
            <person name="Veneault-Fourrey C."/>
            <person name="LaButti K."/>
            <person name="Lindquist E.A."/>
            <person name="Lipzen A."/>
            <person name="Lundell T."/>
            <person name="Morin E."/>
            <person name="Murat C."/>
            <person name="Sun H."/>
            <person name="Tunlid A."/>
            <person name="Henrissat B."/>
            <person name="Grigoriev I.V."/>
            <person name="Hibbett D.S."/>
            <person name="Martin F."/>
            <person name="Nordberg H.P."/>
            <person name="Cantor M.N."/>
            <person name="Hua S.X."/>
        </authorList>
    </citation>
    <scope>NUCLEOTIDE SEQUENCE [LARGE SCALE GENOMIC DNA]</scope>
    <source>
        <strain evidence="3 4">Zn</strain>
    </source>
</reference>
<dbReference type="STRING" id="913774.A0A0C3D2X8"/>
<dbReference type="PROSITE" id="PS51257">
    <property type="entry name" value="PROKAR_LIPOPROTEIN"/>
    <property type="match status" value="1"/>
</dbReference>
<dbReference type="AlphaFoldDB" id="A0A0C3D2X8"/>
<feature type="signal peptide" evidence="2">
    <location>
        <begin position="1"/>
        <end position="19"/>
    </location>
</feature>
<evidence type="ECO:0000256" key="2">
    <source>
        <dbReference type="SAM" id="SignalP"/>
    </source>
</evidence>
<keyword evidence="4" id="KW-1185">Reference proteome</keyword>
<protein>
    <recommendedName>
        <fullName evidence="5">Extracellular membrane protein CFEM domain-containing protein</fullName>
    </recommendedName>
</protein>
<feature type="chain" id="PRO_5002163226" description="Extracellular membrane protein CFEM domain-containing protein" evidence="2">
    <location>
        <begin position="20"/>
        <end position="183"/>
    </location>
</feature>
<dbReference type="Proteomes" id="UP000054321">
    <property type="component" value="Unassembled WGS sequence"/>
</dbReference>
<proteinExistence type="predicted"/>
<evidence type="ECO:0000256" key="1">
    <source>
        <dbReference type="SAM" id="MobiDB-lite"/>
    </source>
</evidence>
<organism evidence="3 4">
    <name type="scientific">Oidiodendron maius (strain Zn)</name>
    <dbReference type="NCBI Taxonomy" id="913774"/>
    <lineage>
        <taxon>Eukaryota</taxon>
        <taxon>Fungi</taxon>
        <taxon>Dikarya</taxon>
        <taxon>Ascomycota</taxon>
        <taxon>Pezizomycotina</taxon>
        <taxon>Leotiomycetes</taxon>
        <taxon>Leotiomycetes incertae sedis</taxon>
        <taxon>Myxotrichaceae</taxon>
        <taxon>Oidiodendron</taxon>
    </lineage>
</organism>
<dbReference type="InParanoid" id="A0A0C3D2X8"/>